<keyword evidence="2" id="KW-0813">Transport</keyword>
<name>A0AAU9IEL3_9CILI</name>
<evidence type="ECO:0000313" key="7">
    <source>
        <dbReference type="Proteomes" id="UP001162131"/>
    </source>
</evidence>
<keyword evidence="4" id="KW-0175">Coiled coil</keyword>
<evidence type="ECO:0000256" key="1">
    <source>
        <dbReference type="ARBA" id="ARBA00006545"/>
    </source>
</evidence>
<dbReference type="InterPro" id="IPR011993">
    <property type="entry name" value="PH-like_dom_sf"/>
</dbReference>
<dbReference type="Proteomes" id="UP001162131">
    <property type="component" value="Unassembled WGS sequence"/>
</dbReference>
<accession>A0AAU9IEL3</accession>
<evidence type="ECO:0000256" key="3">
    <source>
        <dbReference type="ARBA" id="ARBA00023055"/>
    </source>
</evidence>
<evidence type="ECO:0000259" key="5">
    <source>
        <dbReference type="SMART" id="SM00233"/>
    </source>
</evidence>
<protein>
    <recommendedName>
        <fullName evidence="5">PH domain-containing protein</fullName>
    </recommendedName>
</protein>
<evidence type="ECO:0000256" key="4">
    <source>
        <dbReference type="SAM" id="Coils"/>
    </source>
</evidence>
<dbReference type="SMART" id="SM00233">
    <property type="entry name" value="PH"/>
    <property type="match status" value="1"/>
</dbReference>
<feature type="coiled-coil region" evidence="4">
    <location>
        <begin position="1692"/>
        <end position="1719"/>
    </location>
</feature>
<dbReference type="Pfam" id="PF12624">
    <property type="entry name" value="VPS13_N"/>
    <property type="match status" value="1"/>
</dbReference>
<feature type="coiled-coil region" evidence="4">
    <location>
        <begin position="105"/>
        <end position="132"/>
    </location>
</feature>
<reference evidence="6" key="1">
    <citation type="submission" date="2021-09" db="EMBL/GenBank/DDBJ databases">
        <authorList>
            <consortium name="AG Swart"/>
            <person name="Singh M."/>
            <person name="Singh A."/>
            <person name="Seah K."/>
            <person name="Emmerich C."/>
        </authorList>
    </citation>
    <scope>NUCLEOTIDE SEQUENCE</scope>
    <source>
        <strain evidence="6">ATCC30299</strain>
    </source>
</reference>
<feature type="domain" description="PH" evidence="5">
    <location>
        <begin position="783"/>
        <end position="876"/>
    </location>
</feature>
<dbReference type="PANTHER" id="PTHR16166:SF93">
    <property type="entry name" value="INTERMEMBRANE LIPID TRANSFER PROTEIN VPS13"/>
    <property type="match status" value="1"/>
</dbReference>
<dbReference type="Gene3D" id="2.30.29.30">
    <property type="entry name" value="Pleckstrin-homology domain (PH domain)/Phosphotyrosine-binding domain (PTB)"/>
    <property type="match status" value="1"/>
</dbReference>
<dbReference type="PANTHER" id="PTHR16166">
    <property type="entry name" value="VACUOLAR PROTEIN SORTING-ASSOCIATED PROTEIN VPS13"/>
    <property type="match status" value="1"/>
</dbReference>
<dbReference type="InterPro" id="IPR026847">
    <property type="entry name" value="VPS13"/>
</dbReference>
<dbReference type="InterPro" id="IPR026854">
    <property type="entry name" value="VPS13_N"/>
</dbReference>
<comment type="caution">
    <text evidence="6">The sequence shown here is derived from an EMBL/GenBank/DDBJ whole genome shotgun (WGS) entry which is preliminary data.</text>
</comment>
<keyword evidence="7" id="KW-1185">Reference proteome</keyword>
<dbReference type="GO" id="GO:0006623">
    <property type="term" value="P:protein targeting to vacuole"/>
    <property type="evidence" value="ECO:0007669"/>
    <property type="project" value="TreeGrafter"/>
</dbReference>
<keyword evidence="3" id="KW-0445">Lipid transport</keyword>
<dbReference type="EMBL" id="CAJZBQ010000004">
    <property type="protein sequence ID" value="CAG9311707.1"/>
    <property type="molecule type" value="Genomic_DNA"/>
</dbReference>
<evidence type="ECO:0000256" key="2">
    <source>
        <dbReference type="ARBA" id="ARBA00022448"/>
    </source>
</evidence>
<dbReference type="GO" id="GO:0006869">
    <property type="term" value="P:lipid transport"/>
    <property type="evidence" value="ECO:0007669"/>
    <property type="project" value="UniProtKB-KW"/>
</dbReference>
<dbReference type="InterPro" id="IPR001849">
    <property type="entry name" value="PH_domain"/>
</dbReference>
<comment type="similarity">
    <text evidence="1">Belongs to the VPS13 family.</text>
</comment>
<dbReference type="GO" id="GO:0045053">
    <property type="term" value="P:protein retention in Golgi apparatus"/>
    <property type="evidence" value="ECO:0007669"/>
    <property type="project" value="TreeGrafter"/>
</dbReference>
<organism evidence="6 7">
    <name type="scientific">Blepharisma stoltei</name>
    <dbReference type="NCBI Taxonomy" id="1481888"/>
    <lineage>
        <taxon>Eukaryota</taxon>
        <taxon>Sar</taxon>
        <taxon>Alveolata</taxon>
        <taxon>Ciliophora</taxon>
        <taxon>Postciliodesmatophora</taxon>
        <taxon>Heterotrichea</taxon>
        <taxon>Heterotrichida</taxon>
        <taxon>Blepharismidae</taxon>
        <taxon>Blepharisma</taxon>
    </lineage>
</organism>
<dbReference type="SUPFAM" id="SSF50729">
    <property type="entry name" value="PH domain-like"/>
    <property type="match status" value="1"/>
</dbReference>
<dbReference type="Pfam" id="PF25036">
    <property type="entry name" value="VPS13_VAB"/>
    <property type="match status" value="1"/>
</dbReference>
<dbReference type="InterPro" id="IPR009543">
    <property type="entry name" value="VPS13_VAB"/>
</dbReference>
<gene>
    <name evidence="6" type="ORF">BSTOLATCC_MIC3992</name>
</gene>
<proteinExistence type="inferred from homology"/>
<sequence length="3035" mass="348039">MFEGLIEKILLAKLGKFIADLDKDSLKVALWSGDITLENVYLKPDALLMLQLPIILKYGRITRLIVKVPWAHLSSSPVEILLEGLYAVALPQEREEWDYSEEGEIIKRKENIEMYEQKRKQLQEQKLLSAAEELKQKSFIEKLTAKIVDNLKFTIKDIHLRFEYSMEGRTFSAGVTLEKIECYTTNQNWTSEFTDRHQTNNAGAAIFKLFKIVSLAVYWKSEDEEVLSKITEESAIISALNRQIYTFSEEQHLIAPINAEAKIIHNNDLTNFQRPRYSINLIMPEITTHYHQRQFHDSVKLFEFFTEHNKFLLKIENKKKFRSLSPIERNPRNLWKFAISCIIKTIKQRKNRAIDYFKTPISIKSFYEEQFKMLHRKLKKKGSLPIEKQELYNKIIYVNKFEDILEWTLHVLSVIERESKIQEEKPKKKGGWFGFLGKGKDASPKEDEEETYAEIFANLGEVDEAAPELAPKDYIWLFIDFQLLKGTFELSKTRNTLLGEIKETLEFTYDNFHFNSAMRMNGGTISSEISNLSLISYDGDAHFMICQKLQPNDLPFLQIQTEIKPLDEDVSARVNFLSQPLEVNYNPQAVSKIISFFVVPDVQQSAKTAAWDTLQGLQDSTQETLTDLLYGEAKYRVNIQASGPRVRIPSPTGQGSFLVSLGDVCLTNDPKIQNDNYEEFNLSVSSIELQFKTPDQTSIDVISKCEIYTSLSLLKTKYKKRKEYGLFQEDMPDVKLSGELPNLRVFLSPSIYHQLLRIGDSFKLEGSQASSITLEKEQIMNSAVYSSFLQKQGRNVQSWHKFFGILSGGYIYFFRNENDLIADSYFYIKDSNILMMKDPPNSLKLQNRYGECFISFNSLEVLTKWREALNQQILEIMSYRSASIMTDNRKSNYVYANFQLAIPTISLKLTNEEYVVLSELKLQEIVLGTSLRPYDLSLNMKLQSMEIVDLQRHKGSSHMTILCRSLDDENGLIDMNLLVLGNNSPLFRDQDIEIILKLGSVELNWNPDILGSMINFFEFAEYSDPSAVLEDTQEILKPDHVLANLRIEVKSIDLYLNVVERSLSIALASAVDFHTNVLIRNGGYEWNGVLGNLEISDLTNYPQTAVYQQIKPFRLFSVREHSESLVRFDIFIFKDNHPLKPKNIGSRVNVELSSISMIYLHQPVMRIVDYFNMKILGLFDVGARVEDANDWSPIYKLSTLLKSPTIEKLKGLISGVVSFSQITVKIKNPMITLTPRPNYPEFFVADLGTITISNRQKETTSRGGKIWLDIYDIKMKDINIHSPTQIVAENFDLKFEVERPVLTLEQMAGTDIDQSYIMNGDCRRIKLTLAQSDYCLILKLFDLNLAYDDQLDEYINPDNTCLIAANEVDHGGVFIFLNLNIEVISVLFNSQDDEEFVELFSAKQVLKLWKFNDYAMDVKFDSQYLLGLISELKVRPEEATDWESAQAIFSIPIEGILQVLEYEDDDTRLSHVLFGPLGSPEEYGESSIFSFDLKCNFDGCKDMIININQVRINFHLAAFEQIQHFVYYGLPDYSKEEDTPFDYINKYRPSKHMIGKELSTEYFGPRINVNILIKEPIMLLPSFLSSRVLVAQSDISFQYIREKEEIAKTGTDPSRTKIFIIHELEIYSCVLDDLASQASFKRVQKRRVLEPVQVCYESKEFMVSEHVQNYEISYLIGSFQMTVSHKDLLLMNQALKFQKEMLNREKKATEELQRKKSEEFDIEMEEVPDVNDTVLTFSNNRQSIFRSAATKRKRTWIVDNEDEDGISENSGVNSILKYSTMSSPFLEESKNEETSSITSTKFSIAGINIIIINDASGVYSPIIDFNALDFHIKMSENNTNWNLGTWIGLRSNFYNPLLDTWEPFVELFYISLEVVDCPENNPRQQVSITIDSEKPLDINISEIMVKHLTKVFETWNKSDPSKETKEVVSPLAIANLTGYPIMIEKTRKNKKNEAFAMVIEPCAMLDYELDPNEVRNLDLSRELLNATIYRNEAPFEPITNIPINRVQSIDVNVTDGGNLIPVILDIDLMGTRKVLKIRSSIVIKNETIYDMRILFSRAHDMDERLCKAGEECPVPIDFTNHLMGIIPLHINDHEWKMKKLDNICSQKNGFSIAIRSLDFNAVLHLQKDKSNPKKVTICIKPPFVFRNYMPTNIGLWLFYDSFKRQACEEYVIETTKSLQIYSTEASIEMQCGLGVPGFRKSPKTVLLSRHEKPPKSIQLLDERKEVLIVNVDYKFQGSHIFTFYPATVLINSTLLPLTFYYRKSGTSKIVAGQKHQSNIVPHHEVRKIAISIGASEKKSKFFKIATVGAQNIIEFNGEKSRAGIKSKYQFTYEVQLTQVLKEELLFTKTVVISPRFLLINSMEEDLIIMQFGSENNEMILARQSREPYHWPDSKLNELMCIKIVGQAWSSSGAFSVTSIGTFTVQCKSTRNPGIFKMIRVEIKLVSSTAYVIFDEENEKFSSYRIENLSNQFSLKIYQKKCKDEYRWIDINTYSPFSWSQPLMAHEIVVHFYVGSLYEYPVQTGCKKVFAFNKMRDSYVIDIKLTPELGSILYASTTNEGSTKVLRISDSPLRKESTEDEMVFVQYNIGVSRFGISLIEHYQEQVRELLYFSARDIAIYCQKTKQQWKSEFMIKTMQIDNQYNFNAIYPVLLNPSLMTQDRNVLELTATLYIDSHPNCYNFEDCELLIQTLNINLESPILRKLMELAGRIYFQQGTVNDSVKLYKDHSHPKWSIEEKLEQETGFYFAKLRLFPIKILLTFVPIKEEVEENSEDTFATVAKALGMGITAIESAPVKLYTVEMIDVFGTQWQILSALEIHYKTQLVSELFTLIGHSEILGNPIGLLNNLGTGVFDFFYEPALGIVQGPISAGKGLLKGTHSLVKNTVQGTFGTVSLLANSLAKGITTVTMDKEYQLERQRDKAKNKPKNVVDGIGMGVTSFLMNIGKGITGVVAEPVKGYKKNKIKGMFMGGYRGVTGLVMKPVAGALDVVSKAAEGIKNTAQTVETPASLKRMRHPRQLNGKNCILKPYIYTEEEL</sequence>
<evidence type="ECO:0000313" key="6">
    <source>
        <dbReference type="EMBL" id="CAG9311707.1"/>
    </source>
</evidence>